<evidence type="ECO:0000259" key="1">
    <source>
        <dbReference type="PROSITE" id="PS51379"/>
    </source>
</evidence>
<organism evidence="2">
    <name type="scientific">termite gut metagenome</name>
    <dbReference type="NCBI Taxonomy" id="433724"/>
    <lineage>
        <taxon>unclassified sequences</taxon>
        <taxon>metagenomes</taxon>
        <taxon>organismal metagenomes</taxon>
    </lineage>
</organism>
<protein>
    <recommendedName>
        <fullName evidence="1">4Fe-4S ferredoxin-type domain-containing protein</fullName>
    </recommendedName>
</protein>
<dbReference type="Gene3D" id="3.30.70.20">
    <property type="match status" value="1"/>
</dbReference>
<feature type="domain" description="4Fe-4S ferredoxin-type" evidence="1">
    <location>
        <begin position="13"/>
        <end position="42"/>
    </location>
</feature>
<evidence type="ECO:0000313" key="2">
    <source>
        <dbReference type="EMBL" id="KAA6340042.1"/>
    </source>
</evidence>
<dbReference type="SUPFAM" id="SSF54862">
    <property type="entry name" value="4Fe-4S ferredoxins"/>
    <property type="match status" value="1"/>
</dbReference>
<dbReference type="InterPro" id="IPR017896">
    <property type="entry name" value="4Fe4S_Fe-S-bd"/>
</dbReference>
<dbReference type="EMBL" id="SNRY01000488">
    <property type="protein sequence ID" value="KAA6340042.1"/>
    <property type="molecule type" value="Genomic_DNA"/>
</dbReference>
<accession>A0A5J4S2U2</accession>
<proteinExistence type="predicted"/>
<gene>
    <name evidence="2" type="ORF">EZS27_012059</name>
</gene>
<dbReference type="Pfam" id="PF14697">
    <property type="entry name" value="Fer4_21"/>
    <property type="match status" value="1"/>
</dbReference>
<feature type="domain" description="4Fe-4S ferredoxin-type" evidence="1">
    <location>
        <begin position="46"/>
        <end position="76"/>
    </location>
</feature>
<dbReference type="AlphaFoldDB" id="A0A5J4S2U2"/>
<dbReference type="PROSITE" id="PS51379">
    <property type="entry name" value="4FE4S_FER_2"/>
    <property type="match status" value="2"/>
</dbReference>
<sequence length="76" mass="8626">MFKMFKRKKKGVISLRIDGQKCIGCESCVFRCRRKVLSMVYENDRAYATVKYPNDCAGCKKCVSVCCSGAIELRTT</sequence>
<comment type="caution">
    <text evidence="2">The sequence shown here is derived from an EMBL/GenBank/DDBJ whole genome shotgun (WGS) entry which is preliminary data.</text>
</comment>
<name>A0A5J4S2U2_9ZZZZ</name>
<reference evidence="2" key="1">
    <citation type="submission" date="2019-03" db="EMBL/GenBank/DDBJ databases">
        <title>Single cell metagenomics reveals metabolic interactions within the superorganism composed of flagellate Streblomastix strix and complex community of Bacteroidetes bacteria on its surface.</title>
        <authorList>
            <person name="Treitli S.C."/>
            <person name="Kolisko M."/>
            <person name="Husnik F."/>
            <person name="Keeling P."/>
            <person name="Hampl V."/>
        </authorList>
    </citation>
    <scope>NUCLEOTIDE SEQUENCE</scope>
    <source>
        <strain evidence="2">STM</strain>
    </source>
</reference>